<gene>
    <name evidence="9" type="primary">groL</name>
    <name evidence="9" type="ORF">DEE74_09810</name>
</gene>
<keyword evidence="3" id="KW-0067">ATP-binding</keyword>
<keyword evidence="5" id="KW-0413">Isomerase</keyword>
<evidence type="ECO:0000256" key="6">
    <source>
        <dbReference type="RuleBase" id="RU000418"/>
    </source>
</evidence>
<evidence type="ECO:0000313" key="10">
    <source>
        <dbReference type="Proteomes" id="UP001199322"/>
    </source>
</evidence>
<feature type="coiled-coil region" evidence="8">
    <location>
        <begin position="338"/>
        <end position="365"/>
    </location>
</feature>
<evidence type="ECO:0000256" key="8">
    <source>
        <dbReference type="SAM" id="Coils"/>
    </source>
</evidence>
<dbReference type="SUPFAM" id="SSF54849">
    <property type="entry name" value="GroEL-intermediate domain like"/>
    <property type="match status" value="1"/>
</dbReference>
<evidence type="ECO:0000256" key="5">
    <source>
        <dbReference type="ARBA" id="ARBA00023235"/>
    </source>
</evidence>
<dbReference type="GO" id="GO:0016853">
    <property type="term" value="F:isomerase activity"/>
    <property type="evidence" value="ECO:0007669"/>
    <property type="project" value="UniProtKB-KW"/>
</dbReference>
<dbReference type="Gene3D" id="1.10.560.10">
    <property type="entry name" value="GroEL-like equatorial domain"/>
    <property type="match status" value="1"/>
</dbReference>
<keyword evidence="2" id="KW-0547">Nucleotide-binding</keyword>
<reference evidence="9" key="1">
    <citation type="submission" date="2018-06" db="EMBL/GenBank/DDBJ databases">
        <authorList>
            <person name="O'Rourke A."/>
        </authorList>
    </citation>
    <scope>NUCLEOTIDE SEQUENCE</scope>
    <source>
        <strain evidence="9">132550021-3</strain>
    </source>
</reference>
<dbReference type="GO" id="GO:0042026">
    <property type="term" value="P:protein refolding"/>
    <property type="evidence" value="ECO:0007669"/>
    <property type="project" value="InterPro"/>
</dbReference>
<protein>
    <recommendedName>
        <fullName evidence="7">60 kDa chaperonin</fullName>
    </recommendedName>
</protein>
<dbReference type="InterPro" id="IPR027410">
    <property type="entry name" value="TCP-1-like_intermed_sf"/>
</dbReference>
<dbReference type="GO" id="GO:0140662">
    <property type="term" value="F:ATP-dependent protein folding chaperone"/>
    <property type="evidence" value="ECO:0007669"/>
    <property type="project" value="InterPro"/>
</dbReference>
<evidence type="ECO:0000256" key="3">
    <source>
        <dbReference type="ARBA" id="ARBA00022840"/>
    </source>
</evidence>
<comment type="subunit">
    <text evidence="7">Forms a cylinder of 14 subunits composed of two heptameric rings stacked back-to-back. Interacts with the co-chaperonin GroES.</text>
</comment>
<comment type="similarity">
    <text evidence="1 6">Belongs to the chaperonin (HSP60) family.</text>
</comment>
<dbReference type="CDD" id="cd03344">
    <property type="entry name" value="GroEL"/>
    <property type="match status" value="1"/>
</dbReference>
<dbReference type="PROSITE" id="PS00296">
    <property type="entry name" value="CHAPERONINS_CPN60"/>
    <property type="match status" value="1"/>
</dbReference>
<evidence type="ECO:0000256" key="7">
    <source>
        <dbReference type="RuleBase" id="RU000419"/>
    </source>
</evidence>
<dbReference type="GO" id="GO:0005524">
    <property type="term" value="F:ATP binding"/>
    <property type="evidence" value="ECO:0007669"/>
    <property type="project" value="UniProtKB-KW"/>
</dbReference>
<dbReference type="InterPro" id="IPR027413">
    <property type="entry name" value="GROEL-like_equatorial_sf"/>
</dbReference>
<evidence type="ECO:0000256" key="2">
    <source>
        <dbReference type="ARBA" id="ARBA00022741"/>
    </source>
</evidence>
<dbReference type="PANTHER" id="PTHR45633">
    <property type="entry name" value="60 KDA HEAT SHOCK PROTEIN, MITOCHONDRIAL"/>
    <property type="match status" value="1"/>
</dbReference>
<dbReference type="InterPro" id="IPR027409">
    <property type="entry name" value="GroEL-like_apical_dom_sf"/>
</dbReference>
<organism evidence="9 10">
    <name type="scientific">Ralstonia pickettii</name>
    <name type="common">Burkholderia pickettii</name>
    <dbReference type="NCBI Taxonomy" id="329"/>
    <lineage>
        <taxon>Bacteria</taxon>
        <taxon>Pseudomonadati</taxon>
        <taxon>Pseudomonadota</taxon>
        <taxon>Betaproteobacteria</taxon>
        <taxon>Burkholderiales</taxon>
        <taxon>Burkholderiaceae</taxon>
        <taxon>Ralstonia</taxon>
    </lineage>
</organism>
<dbReference type="AlphaFoldDB" id="A0A9Q2C6M7"/>
<evidence type="ECO:0000256" key="1">
    <source>
        <dbReference type="ARBA" id="ARBA00006607"/>
    </source>
</evidence>
<dbReference type="NCBIfam" id="NF009488">
    <property type="entry name" value="PRK12850.1"/>
    <property type="match status" value="1"/>
</dbReference>
<dbReference type="Proteomes" id="UP001199322">
    <property type="component" value="Unassembled WGS sequence"/>
</dbReference>
<dbReference type="RefSeq" id="WP_116575937.1">
    <property type="nucleotide sequence ID" value="NZ_QGAO01000008.1"/>
</dbReference>
<dbReference type="FunFam" id="3.50.7.10:FF:000001">
    <property type="entry name" value="60 kDa chaperonin"/>
    <property type="match status" value="1"/>
</dbReference>
<comment type="caution">
    <text evidence="9">The sequence shown here is derived from an EMBL/GenBank/DDBJ whole genome shotgun (WGS) entry which is preliminary data.</text>
</comment>
<accession>A0A9Q2C6M7</accession>
<dbReference type="Gene3D" id="3.50.7.10">
    <property type="entry name" value="GroEL"/>
    <property type="match status" value="1"/>
</dbReference>
<dbReference type="InterPro" id="IPR002423">
    <property type="entry name" value="Cpn60/GroEL/TCP-1"/>
</dbReference>
<dbReference type="NCBIfam" id="NF009489">
    <property type="entry name" value="PRK12851.1"/>
    <property type="match status" value="1"/>
</dbReference>
<dbReference type="Gene3D" id="3.30.260.10">
    <property type="entry name" value="TCP-1-like chaperonin intermediate domain"/>
    <property type="match status" value="1"/>
</dbReference>
<dbReference type="PRINTS" id="PR00298">
    <property type="entry name" value="CHAPERONIN60"/>
</dbReference>
<sequence length="545" mass="57087">MTARTLVFHQTARRMMLNGIDLLARAVKVTLGPGGRNVIIERPGMTPMVANSGVVVARSIALREPFADMGARLLCEAAARTSEVAGDGTTTATTLAHAIVAEGVKYVEAGHDPMQLRRGIEAAGAVVAQQLHDMARPCTTVDEMRQIATISASGDQTVGSLVARAVEQVGKDGAISVEDGSRLEDQVEIAKGARVDRGFLSPFFATTESRAVVLEEPRVLLCDATIGSIAQLLPVLEAVSGTGKPLLVIANEVEGEALATLVVNNLRGTLKSCAIRSPGFGESRTEQLADLAALTGATVISSQTGVSLEHATLDQLGHVHRTETTKDATTLIAGDTAKAAVEQRVGQLRAQLKEAKTDYDREQLQRRLARLSGGVAVIKVGAATEAALHERKNRFQDALHATRAAVEEGIVAGGGVALLRARSAIDAWTAPNAEQQAGAHIVHTSLAAPMLQIAANAGADAQAVVHQVLSGEGSHGYDAASDRYGDMLELGVVDPVKVVRTALQNAVSIAALLLTTDCMIADVREGYVDRSDETSNSAMFNAGYA</sequence>
<dbReference type="NCBIfam" id="TIGR02348">
    <property type="entry name" value="GroEL"/>
    <property type="match status" value="1"/>
</dbReference>
<dbReference type="NCBIfam" id="NF009487">
    <property type="entry name" value="PRK12849.1"/>
    <property type="match status" value="1"/>
</dbReference>
<dbReference type="SUPFAM" id="SSF52029">
    <property type="entry name" value="GroEL apical domain-like"/>
    <property type="match status" value="1"/>
</dbReference>
<dbReference type="EMBL" id="QGBI01000007">
    <property type="protein sequence ID" value="MBX3890159.1"/>
    <property type="molecule type" value="Genomic_DNA"/>
</dbReference>
<dbReference type="SUPFAM" id="SSF48592">
    <property type="entry name" value="GroEL equatorial domain-like"/>
    <property type="match status" value="1"/>
</dbReference>
<dbReference type="Pfam" id="PF00118">
    <property type="entry name" value="Cpn60_TCP1"/>
    <property type="match status" value="1"/>
</dbReference>
<evidence type="ECO:0000256" key="4">
    <source>
        <dbReference type="ARBA" id="ARBA00023186"/>
    </source>
</evidence>
<dbReference type="InterPro" id="IPR001844">
    <property type="entry name" value="Cpn60/GroEL"/>
</dbReference>
<keyword evidence="4" id="KW-0143">Chaperone</keyword>
<name>A0A9Q2C6M7_RALPI</name>
<dbReference type="NCBIfam" id="NF000592">
    <property type="entry name" value="PRK00013.1"/>
    <property type="match status" value="1"/>
</dbReference>
<dbReference type="InterPro" id="IPR018370">
    <property type="entry name" value="Chaperonin_Cpn60_CS"/>
</dbReference>
<evidence type="ECO:0000313" key="9">
    <source>
        <dbReference type="EMBL" id="MBX3890159.1"/>
    </source>
</evidence>
<comment type="function">
    <text evidence="7">Together with its co-chaperonin GroES, plays an essential role in assisting protein folding. The GroEL-GroES system forms a nano-cage that allows encapsulation of the non-native substrate proteins and provides a physical environment optimized to promote and accelerate protein folding.</text>
</comment>
<keyword evidence="8" id="KW-0175">Coiled coil</keyword>
<proteinExistence type="inferred from homology"/>